<evidence type="ECO:0000313" key="14">
    <source>
        <dbReference type="Proteomes" id="UP000233417"/>
    </source>
</evidence>
<dbReference type="Pfam" id="PF00750">
    <property type="entry name" value="tRNA-synt_1d"/>
    <property type="match status" value="1"/>
</dbReference>
<dbReference type="AlphaFoldDB" id="A0A2N2F4F3"/>
<dbReference type="InterPro" id="IPR009080">
    <property type="entry name" value="tRNAsynth_Ia_anticodon-bd"/>
</dbReference>
<evidence type="ECO:0000256" key="3">
    <source>
        <dbReference type="ARBA" id="ARBA00022598"/>
    </source>
</evidence>
<dbReference type="InterPro" id="IPR001278">
    <property type="entry name" value="Arg-tRNA-ligase"/>
</dbReference>
<dbReference type="InterPro" id="IPR008909">
    <property type="entry name" value="DALR_anticod-bd"/>
</dbReference>
<feature type="domain" description="Arginyl tRNA synthetase N-terminal" evidence="12">
    <location>
        <begin position="2"/>
        <end position="87"/>
    </location>
</feature>
<feature type="domain" description="DALR anticodon binding" evidence="11">
    <location>
        <begin position="484"/>
        <end position="595"/>
    </location>
</feature>
<evidence type="ECO:0000256" key="8">
    <source>
        <dbReference type="ARBA" id="ARBA00049339"/>
    </source>
</evidence>
<dbReference type="InterPro" id="IPR036695">
    <property type="entry name" value="Arg-tRNA-synth_N_sf"/>
</dbReference>
<evidence type="ECO:0000256" key="5">
    <source>
        <dbReference type="ARBA" id="ARBA00022840"/>
    </source>
</evidence>
<evidence type="ECO:0000256" key="9">
    <source>
        <dbReference type="NCBIfam" id="TIGR00456"/>
    </source>
</evidence>
<evidence type="ECO:0000256" key="6">
    <source>
        <dbReference type="ARBA" id="ARBA00022917"/>
    </source>
</evidence>
<dbReference type="Proteomes" id="UP000233417">
    <property type="component" value="Unassembled WGS sequence"/>
</dbReference>
<dbReference type="SMART" id="SM00836">
    <property type="entry name" value="DALR_1"/>
    <property type="match status" value="1"/>
</dbReference>
<evidence type="ECO:0000313" key="13">
    <source>
        <dbReference type="EMBL" id="PKN03090.1"/>
    </source>
</evidence>
<keyword evidence="7 10" id="KW-0030">Aminoacyl-tRNA synthetase</keyword>
<evidence type="ECO:0000256" key="4">
    <source>
        <dbReference type="ARBA" id="ARBA00022741"/>
    </source>
</evidence>
<dbReference type="InterPro" id="IPR014729">
    <property type="entry name" value="Rossmann-like_a/b/a_fold"/>
</dbReference>
<dbReference type="PRINTS" id="PR01038">
    <property type="entry name" value="TRNASYNTHARG"/>
</dbReference>
<proteinExistence type="inferred from homology"/>
<keyword evidence="4 10" id="KW-0547">Nucleotide-binding</keyword>
<dbReference type="GO" id="GO:0005737">
    <property type="term" value="C:cytoplasm"/>
    <property type="evidence" value="ECO:0007669"/>
    <property type="project" value="UniProtKB-UniRule"/>
</dbReference>
<dbReference type="PANTHER" id="PTHR11956">
    <property type="entry name" value="ARGINYL-TRNA SYNTHETASE"/>
    <property type="match status" value="1"/>
</dbReference>
<dbReference type="FunFam" id="1.10.730.10:FF:000006">
    <property type="entry name" value="Arginyl-tRNA synthetase 2, mitochondrial"/>
    <property type="match status" value="1"/>
</dbReference>
<dbReference type="GO" id="GO:0004814">
    <property type="term" value="F:arginine-tRNA ligase activity"/>
    <property type="evidence" value="ECO:0007669"/>
    <property type="project" value="UniProtKB-UniRule"/>
</dbReference>
<dbReference type="SMART" id="SM01016">
    <property type="entry name" value="Arg_tRNA_synt_N"/>
    <property type="match status" value="1"/>
</dbReference>
<keyword evidence="5 10" id="KW-0067">ATP-binding</keyword>
<dbReference type="EC" id="6.1.1.19" evidence="2 9"/>
<dbReference type="InterPro" id="IPR005148">
    <property type="entry name" value="Arg-tRNA-synth_N"/>
</dbReference>
<evidence type="ECO:0000256" key="7">
    <source>
        <dbReference type="ARBA" id="ARBA00023146"/>
    </source>
</evidence>
<comment type="similarity">
    <text evidence="1 10">Belongs to the class-I aminoacyl-tRNA synthetase family.</text>
</comment>
<dbReference type="SUPFAM" id="SSF52374">
    <property type="entry name" value="Nucleotidylyl transferase"/>
    <property type="match status" value="1"/>
</dbReference>
<reference evidence="13 14" key="1">
    <citation type="journal article" date="2017" name="ISME J.">
        <title>Potential for microbial H2 and metal transformations associated with novel bacteria and archaea in deep terrestrial subsurface sediments.</title>
        <authorList>
            <person name="Hernsdorf A.W."/>
            <person name="Amano Y."/>
            <person name="Miyakawa K."/>
            <person name="Ise K."/>
            <person name="Suzuki Y."/>
            <person name="Anantharaman K."/>
            <person name="Probst A."/>
            <person name="Burstein D."/>
            <person name="Thomas B.C."/>
            <person name="Banfield J.F."/>
        </authorList>
    </citation>
    <scope>NUCLEOTIDE SEQUENCE [LARGE SCALE GENOMIC DNA]</scope>
    <source>
        <strain evidence="13">HGW-Dojkabacteria-1</strain>
    </source>
</reference>
<dbReference type="Gene3D" id="1.10.730.10">
    <property type="entry name" value="Isoleucyl-tRNA Synthetase, Domain 1"/>
    <property type="match status" value="1"/>
</dbReference>
<keyword evidence="6 10" id="KW-0648">Protein biosynthesis</keyword>
<comment type="catalytic activity">
    <reaction evidence="8">
        <text>tRNA(Arg) + L-arginine + ATP = L-arginyl-tRNA(Arg) + AMP + diphosphate</text>
        <dbReference type="Rhea" id="RHEA:20301"/>
        <dbReference type="Rhea" id="RHEA-COMP:9658"/>
        <dbReference type="Rhea" id="RHEA-COMP:9673"/>
        <dbReference type="ChEBI" id="CHEBI:30616"/>
        <dbReference type="ChEBI" id="CHEBI:32682"/>
        <dbReference type="ChEBI" id="CHEBI:33019"/>
        <dbReference type="ChEBI" id="CHEBI:78442"/>
        <dbReference type="ChEBI" id="CHEBI:78513"/>
        <dbReference type="ChEBI" id="CHEBI:456215"/>
        <dbReference type="EC" id="6.1.1.19"/>
    </reaction>
</comment>
<dbReference type="SUPFAM" id="SSF47323">
    <property type="entry name" value="Anticodon-binding domain of a subclass of class I aminoacyl-tRNA synthetases"/>
    <property type="match status" value="1"/>
</dbReference>
<dbReference type="PANTHER" id="PTHR11956:SF5">
    <property type="entry name" value="ARGININE--TRNA LIGASE, CYTOPLASMIC"/>
    <property type="match status" value="1"/>
</dbReference>
<dbReference type="InterPro" id="IPR035684">
    <property type="entry name" value="ArgRS_core"/>
</dbReference>
<dbReference type="SUPFAM" id="SSF55190">
    <property type="entry name" value="Arginyl-tRNA synthetase (ArgRS), N-terminal 'additional' domain"/>
    <property type="match status" value="1"/>
</dbReference>
<sequence>MIKIKEEITENLRTILNNLGLDIDNIVVEEPQDLSRGDFTSNIALQVSKDLNLSPRELAQKIQEIYPLGEDLEKVEVAGPGFINFYLSKKFLLNRIQEISQKGSEYFKMNTRRGEKCMIEYTDPNPFKTLHIGHLYTNMVGESFARLQEALGAQVYRANYQGDVGLHVAKTMYGLKLLLEKDGISFVDLKEKELSERVSYLGDAYMLGFNHYDDLKEEKAIAEIREINSYIFSFYIPSIETQEHFDDFESIGMREWYMLGKEWCMEYFERIYARTGTKFDNYYLESAMSDIGLKIVEENTKPNGKSVFQEDDGSVIFKGDESKGLHTRVFINKEGLPTYEAKELALAFKKFEERELDESIMITADEQSAYFKVVLEALSQIEPEVANRSKHFPHGMVKLPGAEKMSSRKGKIIGGEWLLDETKEKVSELMKETGKFAPEEIEEKSDRIAVAAIKYAFLKVSVGKDVVFDFDKSISFDGDTGPYLLYVYARSKSLLESQNLLSSFSTDFSLAVETEGLIRQIVRYQNTLLSSSVNYTPSTLASYLFDLAQAFNSFYQNVRILDSEDKDNLLLVVDATAKTMQHGLNILGINVVERM</sequence>
<dbReference type="GO" id="GO:0006420">
    <property type="term" value="P:arginyl-tRNA aminoacylation"/>
    <property type="evidence" value="ECO:0007669"/>
    <property type="project" value="UniProtKB-UniRule"/>
</dbReference>
<evidence type="ECO:0000256" key="10">
    <source>
        <dbReference type="RuleBase" id="RU363038"/>
    </source>
</evidence>
<dbReference type="Gene3D" id="3.30.1360.70">
    <property type="entry name" value="Arginyl tRNA synthetase N-terminal domain"/>
    <property type="match status" value="1"/>
</dbReference>
<evidence type="ECO:0000259" key="11">
    <source>
        <dbReference type="SMART" id="SM00836"/>
    </source>
</evidence>
<protein>
    <recommendedName>
        <fullName evidence="2 9">Arginine--tRNA ligase</fullName>
        <ecNumber evidence="2 9">6.1.1.19</ecNumber>
    </recommendedName>
</protein>
<evidence type="ECO:0000256" key="2">
    <source>
        <dbReference type="ARBA" id="ARBA00012837"/>
    </source>
</evidence>
<dbReference type="Gene3D" id="3.40.50.620">
    <property type="entry name" value="HUPs"/>
    <property type="match status" value="1"/>
</dbReference>
<dbReference type="EMBL" id="PHAO01000001">
    <property type="protein sequence ID" value="PKN03090.1"/>
    <property type="molecule type" value="Genomic_DNA"/>
</dbReference>
<dbReference type="GO" id="GO:0005524">
    <property type="term" value="F:ATP binding"/>
    <property type="evidence" value="ECO:0007669"/>
    <property type="project" value="UniProtKB-KW"/>
</dbReference>
<dbReference type="Pfam" id="PF03485">
    <property type="entry name" value="Arg_tRNA_synt_N"/>
    <property type="match status" value="1"/>
</dbReference>
<evidence type="ECO:0000256" key="1">
    <source>
        <dbReference type="ARBA" id="ARBA00005594"/>
    </source>
</evidence>
<name>A0A2N2F4F3_9BACT</name>
<dbReference type="Pfam" id="PF05746">
    <property type="entry name" value="DALR_1"/>
    <property type="match status" value="1"/>
</dbReference>
<comment type="caution">
    <text evidence="13">The sequence shown here is derived from an EMBL/GenBank/DDBJ whole genome shotgun (WGS) entry which is preliminary data.</text>
</comment>
<organism evidence="13 14">
    <name type="scientific">Candidatus Dojkabacteria bacterium HGW-Dojkabacteria-1</name>
    <dbReference type="NCBI Taxonomy" id="2013761"/>
    <lineage>
        <taxon>Bacteria</taxon>
        <taxon>Candidatus Dojkabacteria</taxon>
    </lineage>
</organism>
<dbReference type="NCBIfam" id="TIGR00456">
    <property type="entry name" value="argS"/>
    <property type="match status" value="1"/>
</dbReference>
<evidence type="ECO:0000259" key="12">
    <source>
        <dbReference type="SMART" id="SM01016"/>
    </source>
</evidence>
<keyword evidence="3 10" id="KW-0436">Ligase</keyword>
<accession>A0A2N2F4F3</accession>
<gene>
    <name evidence="13" type="primary">argS</name>
    <name evidence="13" type="ORF">CVU76_03670</name>
</gene>